<dbReference type="InterPro" id="IPR011051">
    <property type="entry name" value="RmlC_Cupin_sf"/>
</dbReference>
<sequence>MKKEIKERIFMKPQKYTFEDTNKIDLGTKVIYKYPTPTKEFDMAKMVVKGRHPAEPNKFILEHKCQFVIYVSKGKGKIYAGDDIFEVAEGDVVFVPTDHKFAAEGEMEYITVDVPAFFMEQSEEITV</sequence>
<dbReference type="SUPFAM" id="SSF51182">
    <property type="entry name" value="RmlC-like cupins"/>
    <property type="match status" value="1"/>
</dbReference>
<organism evidence="1 2">
    <name type="scientific">Candidatus Beckwithbacteria bacterium RBG_13_42_9</name>
    <dbReference type="NCBI Taxonomy" id="1797457"/>
    <lineage>
        <taxon>Bacteria</taxon>
        <taxon>Candidatus Beckwithiibacteriota</taxon>
    </lineage>
</organism>
<evidence type="ECO:0008006" key="3">
    <source>
        <dbReference type="Google" id="ProtNLM"/>
    </source>
</evidence>
<accession>A0A1F5E6J6</accession>
<evidence type="ECO:0000313" key="2">
    <source>
        <dbReference type="Proteomes" id="UP000177006"/>
    </source>
</evidence>
<dbReference type="EMBL" id="MEZK01000013">
    <property type="protein sequence ID" value="OGD63029.1"/>
    <property type="molecule type" value="Genomic_DNA"/>
</dbReference>
<dbReference type="Proteomes" id="UP000177006">
    <property type="component" value="Unassembled WGS sequence"/>
</dbReference>
<protein>
    <recommendedName>
        <fullName evidence="3">Cupin 2 conserved barrel domain-containing protein</fullName>
    </recommendedName>
</protein>
<dbReference type="InterPro" id="IPR014710">
    <property type="entry name" value="RmlC-like_jellyroll"/>
</dbReference>
<gene>
    <name evidence="1" type="ORF">A2160_05285</name>
</gene>
<proteinExistence type="predicted"/>
<name>A0A1F5E6J6_9BACT</name>
<reference evidence="1 2" key="1">
    <citation type="journal article" date="2016" name="Nat. Commun.">
        <title>Thousands of microbial genomes shed light on interconnected biogeochemical processes in an aquifer system.</title>
        <authorList>
            <person name="Anantharaman K."/>
            <person name="Brown C.T."/>
            <person name="Hug L.A."/>
            <person name="Sharon I."/>
            <person name="Castelle C.J."/>
            <person name="Probst A.J."/>
            <person name="Thomas B.C."/>
            <person name="Singh A."/>
            <person name="Wilkins M.J."/>
            <person name="Karaoz U."/>
            <person name="Brodie E.L."/>
            <person name="Williams K.H."/>
            <person name="Hubbard S.S."/>
            <person name="Banfield J.F."/>
        </authorList>
    </citation>
    <scope>NUCLEOTIDE SEQUENCE [LARGE SCALE GENOMIC DNA]</scope>
</reference>
<evidence type="ECO:0000313" key="1">
    <source>
        <dbReference type="EMBL" id="OGD63029.1"/>
    </source>
</evidence>
<comment type="caution">
    <text evidence="1">The sequence shown here is derived from an EMBL/GenBank/DDBJ whole genome shotgun (WGS) entry which is preliminary data.</text>
</comment>
<dbReference type="AlphaFoldDB" id="A0A1F5E6J6"/>
<dbReference type="Gene3D" id="2.60.120.10">
    <property type="entry name" value="Jelly Rolls"/>
    <property type="match status" value="1"/>
</dbReference>